<dbReference type="EC" id="1.13.12.16" evidence="6"/>
<dbReference type="Pfam" id="PF03060">
    <property type="entry name" value="NMO"/>
    <property type="match status" value="1"/>
</dbReference>
<evidence type="ECO:0000313" key="7">
    <source>
        <dbReference type="Proteomes" id="UP000538566"/>
    </source>
</evidence>
<evidence type="ECO:0000256" key="2">
    <source>
        <dbReference type="ARBA" id="ARBA00022630"/>
    </source>
</evidence>
<dbReference type="RefSeq" id="WP_144907342.1">
    <property type="nucleotide sequence ID" value="NZ_JACHOA010000008.1"/>
</dbReference>
<dbReference type="SUPFAM" id="SSF51412">
    <property type="entry name" value="Inosine monophosphate dehydrogenase (IMPDH)"/>
    <property type="match status" value="1"/>
</dbReference>
<keyword evidence="4 6" id="KW-0560">Oxidoreductase</keyword>
<evidence type="ECO:0000256" key="4">
    <source>
        <dbReference type="ARBA" id="ARBA00023002"/>
    </source>
</evidence>
<dbReference type="PANTHER" id="PTHR42747">
    <property type="entry name" value="NITRONATE MONOOXYGENASE-RELATED"/>
    <property type="match status" value="1"/>
</dbReference>
<evidence type="ECO:0000256" key="3">
    <source>
        <dbReference type="ARBA" id="ARBA00022643"/>
    </source>
</evidence>
<dbReference type="OrthoDB" id="9778912at2"/>
<proteinExistence type="inferred from homology"/>
<dbReference type="InterPro" id="IPR013785">
    <property type="entry name" value="Aldolase_TIM"/>
</dbReference>
<keyword evidence="2" id="KW-0285">Flavoprotein</keyword>
<keyword evidence="3" id="KW-0288">FMN</keyword>
<sequence>MALDPSLRDRFILPAVCAPMFLVSNTAMVKAACKAGIMGALPRQNARSFEIFEDWLKDIRADLDAFHEANPDARIGPLAVNLATKLPGAEMDRHIKLCRQYGVDVIISATGNPAELARCVHDNGLKIFHDVVSFRFAEKAIEAGCDGLTCVGSGGGGHSGNIGHLVLVPRIRRIFDGTLLMAGSISTGAAIRAAEILGADLAYMGTRFIATQEAGVDPAYAAMLVEGKSEDLLFTPKIAGVAANWLVPSIERVGLDPKNLPVPQTRSMSHDHLPEGVKPWKNLWSAGQGIDMIDDLPTIDELVLRLRREYVAACETPSFASVARLVDQALDAAE</sequence>
<evidence type="ECO:0000256" key="5">
    <source>
        <dbReference type="ARBA" id="ARBA00023033"/>
    </source>
</evidence>
<accession>A0A7W7AEA2</accession>
<dbReference type="CDD" id="cd04730">
    <property type="entry name" value="NPD_like"/>
    <property type="match status" value="1"/>
</dbReference>
<dbReference type="EMBL" id="JACHOA010000008">
    <property type="protein sequence ID" value="MBB4615414.1"/>
    <property type="molecule type" value="Genomic_DNA"/>
</dbReference>
<gene>
    <name evidence="6" type="ORF">GGR37_003710</name>
</gene>
<keyword evidence="5 6" id="KW-0503">Monooxygenase</keyword>
<name>A0A7W7AEA2_9SPHN</name>
<dbReference type="Gene3D" id="3.20.20.70">
    <property type="entry name" value="Aldolase class I"/>
    <property type="match status" value="1"/>
</dbReference>
<dbReference type="AlphaFoldDB" id="A0A7W7AEA2"/>
<reference evidence="6 7" key="1">
    <citation type="submission" date="2020-08" db="EMBL/GenBank/DDBJ databases">
        <title>Genomic Encyclopedia of Type Strains, Phase IV (KMG-IV): sequencing the most valuable type-strain genomes for metagenomic binning, comparative biology and taxonomic classification.</title>
        <authorList>
            <person name="Goeker M."/>
        </authorList>
    </citation>
    <scope>NUCLEOTIDE SEQUENCE [LARGE SCALE GENOMIC DNA]</scope>
    <source>
        <strain evidence="6 7">DSM 17507</strain>
    </source>
</reference>
<keyword evidence="7" id="KW-1185">Reference proteome</keyword>
<comment type="caution">
    <text evidence="6">The sequence shown here is derived from an EMBL/GenBank/DDBJ whole genome shotgun (WGS) entry which is preliminary data.</text>
</comment>
<dbReference type="Proteomes" id="UP000538566">
    <property type="component" value="Unassembled WGS sequence"/>
</dbReference>
<evidence type="ECO:0000256" key="1">
    <source>
        <dbReference type="ARBA" id="ARBA00009881"/>
    </source>
</evidence>
<organism evidence="6 7">
    <name type="scientific">Novosphingobium taihuense</name>
    <dbReference type="NCBI Taxonomy" id="260085"/>
    <lineage>
        <taxon>Bacteria</taxon>
        <taxon>Pseudomonadati</taxon>
        <taxon>Pseudomonadota</taxon>
        <taxon>Alphaproteobacteria</taxon>
        <taxon>Sphingomonadales</taxon>
        <taxon>Sphingomonadaceae</taxon>
        <taxon>Novosphingobium</taxon>
    </lineage>
</organism>
<dbReference type="InterPro" id="IPR004136">
    <property type="entry name" value="NMO"/>
</dbReference>
<protein>
    <submittedName>
        <fullName evidence="6">Nitronate monooxygenase</fullName>
        <ecNumber evidence="6">1.13.12.16</ecNumber>
    </submittedName>
</protein>
<dbReference type="GO" id="GO:0018580">
    <property type="term" value="F:nitronate monooxygenase activity"/>
    <property type="evidence" value="ECO:0007669"/>
    <property type="project" value="UniProtKB-EC"/>
</dbReference>
<dbReference type="PANTHER" id="PTHR42747:SF4">
    <property type="entry name" value="BLR1330 PROTEIN"/>
    <property type="match status" value="1"/>
</dbReference>
<evidence type="ECO:0000313" key="6">
    <source>
        <dbReference type="EMBL" id="MBB4615414.1"/>
    </source>
</evidence>
<comment type="similarity">
    <text evidence="1">Belongs to the nitronate monooxygenase family. NMO class I subfamily.</text>
</comment>